<dbReference type="GO" id="GO:0097367">
    <property type="term" value="F:carbohydrate derivative binding"/>
    <property type="evidence" value="ECO:0007669"/>
    <property type="project" value="InterPro"/>
</dbReference>
<dbReference type="InterPro" id="IPR047640">
    <property type="entry name" value="RpiR-like"/>
</dbReference>
<dbReference type="GO" id="GO:0003677">
    <property type="term" value="F:DNA binding"/>
    <property type="evidence" value="ECO:0007669"/>
    <property type="project" value="InterPro"/>
</dbReference>
<proteinExistence type="predicted"/>
<dbReference type="Gene3D" id="3.40.50.10490">
    <property type="entry name" value="Glucose-6-phosphate isomerase like protein, domain 1"/>
    <property type="match status" value="1"/>
</dbReference>
<keyword evidence="3" id="KW-1185">Reference proteome</keyword>
<evidence type="ECO:0000259" key="1">
    <source>
        <dbReference type="PROSITE" id="PS51071"/>
    </source>
</evidence>
<dbReference type="InterPro" id="IPR000281">
    <property type="entry name" value="HTH_RpiR"/>
</dbReference>
<protein>
    <submittedName>
        <fullName evidence="2">Transcriptional regulator, RpiR family</fullName>
    </submittedName>
</protein>
<dbReference type="AlphaFoldDB" id="A0A1I0IXJ5"/>
<dbReference type="Pfam" id="PF01418">
    <property type="entry name" value="HTH_6"/>
    <property type="match status" value="1"/>
</dbReference>
<dbReference type="InterPro" id="IPR036388">
    <property type="entry name" value="WH-like_DNA-bd_sf"/>
</dbReference>
<dbReference type="RefSeq" id="WP_092367964.1">
    <property type="nucleotide sequence ID" value="NZ_CABJCG010000016.1"/>
</dbReference>
<sequence>MARNPLIVKLWGVLESEDPNSVNAQIAKILIKNRRNMEHTSSTYLAKLCNVSKPSISRFSRILGYENFFDFRVDLKRYVPNRGRRFTAMIEGASDNLFDNYTDYIYKNLSFLNDADFRQSVQELVADMRTYATIYFMGNMQSGNTAMEMEYQLCSVKPDIIALNGYSRQKELLHNLKPDVLYVIFSVSGDYLKIYFREDEKLEKAKGSKIWMITSEPTAQKTAELDGLINTKTGHEGEDTTISQEITANLITTLYFRQLYDKNVK</sequence>
<accession>A0A1I0IXJ5</accession>
<dbReference type="InterPro" id="IPR046348">
    <property type="entry name" value="SIS_dom_sf"/>
</dbReference>
<feature type="domain" description="HTH rpiR-type" evidence="1">
    <location>
        <begin position="6"/>
        <end position="82"/>
    </location>
</feature>
<dbReference type="InterPro" id="IPR009057">
    <property type="entry name" value="Homeodomain-like_sf"/>
</dbReference>
<dbReference type="SUPFAM" id="SSF46689">
    <property type="entry name" value="Homeodomain-like"/>
    <property type="match status" value="1"/>
</dbReference>
<evidence type="ECO:0000313" key="3">
    <source>
        <dbReference type="Proteomes" id="UP000198508"/>
    </source>
</evidence>
<dbReference type="SUPFAM" id="SSF53697">
    <property type="entry name" value="SIS domain"/>
    <property type="match status" value="1"/>
</dbReference>
<name>A0A1I0IXJ5_9FIRM</name>
<reference evidence="3" key="1">
    <citation type="submission" date="2016-10" db="EMBL/GenBank/DDBJ databases">
        <authorList>
            <person name="Varghese N."/>
            <person name="Submissions S."/>
        </authorList>
    </citation>
    <scope>NUCLEOTIDE SEQUENCE [LARGE SCALE GENOMIC DNA]</scope>
    <source>
        <strain evidence="3">NLAE-zl-G277</strain>
    </source>
</reference>
<dbReference type="GO" id="GO:0003700">
    <property type="term" value="F:DNA-binding transcription factor activity"/>
    <property type="evidence" value="ECO:0007669"/>
    <property type="project" value="InterPro"/>
</dbReference>
<dbReference type="Gene3D" id="1.10.10.10">
    <property type="entry name" value="Winged helix-like DNA-binding domain superfamily/Winged helix DNA-binding domain"/>
    <property type="match status" value="1"/>
</dbReference>
<dbReference type="Proteomes" id="UP000198508">
    <property type="component" value="Unassembled WGS sequence"/>
</dbReference>
<dbReference type="PANTHER" id="PTHR30514:SF1">
    <property type="entry name" value="HTH-TYPE TRANSCRIPTIONAL REGULATOR HEXR-RELATED"/>
    <property type="match status" value="1"/>
</dbReference>
<gene>
    <name evidence="2" type="ORF">SAMN05216313_12493</name>
</gene>
<dbReference type="GO" id="GO:1901135">
    <property type="term" value="P:carbohydrate derivative metabolic process"/>
    <property type="evidence" value="ECO:0007669"/>
    <property type="project" value="InterPro"/>
</dbReference>
<organism evidence="2 3">
    <name type="scientific">Enterocloster lavalensis</name>
    <dbReference type="NCBI Taxonomy" id="460384"/>
    <lineage>
        <taxon>Bacteria</taxon>
        <taxon>Bacillati</taxon>
        <taxon>Bacillota</taxon>
        <taxon>Clostridia</taxon>
        <taxon>Lachnospirales</taxon>
        <taxon>Lachnospiraceae</taxon>
        <taxon>Enterocloster</taxon>
    </lineage>
</organism>
<dbReference type="PANTHER" id="PTHR30514">
    <property type="entry name" value="GLUCOKINASE"/>
    <property type="match status" value="1"/>
</dbReference>
<dbReference type="EMBL" id="FOIM01000024">
    <property type="protein sequence ID" value="SEU02125.1"/>
    <property type="molecule type" value="Genomic_DNA"/>
</dbReference>
<evidence type="ECO:0000313" key="2">
    <source>
        <dbReference type="EMBL" id="SEU02125.1"/>
    </source>
</evidence>
<dbReference type="PROSITE" id="PS51071">
    <property type="entry name" value="HTH_RPIR"/>
    <property type="match status" value="1"/>
</dbReference>
<dbReference type="STRING" id="460384.SAMN05216313_12493"/>